<protein>
    <submittedName>
        <fullName evidence="2">Uncharacterized protein</fullName>
    </submittedName>
</protein>
<reference evidence="2" key="1">
    <citation type="submission" date="2020-12" db="EMBL/GenBank/DDBJ databases">
        <title>WGS assembly of Carya illinoinensis cv. Pawnee.</title>
        <authorList>
            <person name="Platts A."/>
            <person name="Shu S."/>
            <person name="Wright S."/>
            <person name="Barry K."/>
            <person name="Edger P."/>
            <person name="Pires J.C."/>
            <person name="Schmutz J."/>
        </authorList>
    </citation>
    <scope>NUCLEOTIDE SEQUENCE</scope>
    <source>
        <tissue evidence="2">Leaf</tissue>
    </source>
</reference>
<name>A0A8T1RAQ3_CARIL</name>
<dbReference type="GO" id="GO:0016740">
    <property type="term" value="F:transferase activity"/>
    <property type="evidence" value="ECO:0007669"/>
    <property type="project" value="UniProtKB-KW"/>
</dbReference>
<dbReference type="InterPro" id="IPR051283">
    <property type="entry name" value="Sec_Metabolite_Acyltrans"/>
</dbReference>
<evidence type="ECO:0000313" key="3">
    <source>
        <dbReference type="Proteomes" id="UP000811609"/>
    </source>
</evidence>
<gene>
    <name evidence="2" type="ORF">CIPAW_02G007500</name>
</gene>
<proteinExistence type="predicted"/>
<comment type="caution">
    <text evidence="2">The sequence shown here is derived from an EMBL/GenBank/DDBJ whole genome shotgun (WGS) entry which is preliminary data.</text>
</comment>
<accession>A0A8T1RAQ3</accession>
<dbReference type="Proteomes" id="UP000811609">
    <property type="component" value="Chromosome 2"/>
</dbReference>
<sequence>MQEQGQKQAVAEETDMADIQLISTSSVKAASHKECPTHERIHLTPWDLQLLLLGPIQKGLLFHKPKAAQEIREYSSESSIIQHLRTSLSRTLDFFNPLAGRLVSIQNDDNSTSYFIDCNNAGAQFVHATANGVVTIADILEPVYVPDRLVHSFFPLNGVQNCEGTSKPLLGVQVTELVDGIFIGCTLNHAVADGTSFWHFFNSWSEISRGFNQISKHPALRRWFLDGTDCPIRIPPQKLSDSLIPLSMKERIFHFTKEKIAELKAKANAEIGMTNRVSSLQAVLTHFWRSVIRSQNLDPNQKVSFNLLIGARTRLQPPLPENYFGNAVLAGTVTVKAGDLLEGGLGHAAWEMNKMVALHTGEKVRSLLESWVESPRILTFGSLTSNALGTSSSPRFNVYGNDFGWGRPVAVRSGSANKTNGKVTVFPAAEEGGIDIEACLPPETLKAMGNESEFMDAVTSN</sequence>
<dbReference type="PANTHER" id="PTHR31896">
    <property type="entry name" value="FAMILY REGULATORY PROTEIN, PUTATIVE (AFU_ORTHOLOGUE AFUA_3G14730)-RELATED"/>
    <property type="match status" value="1"/>
</dbReference>
<evidence type="ECO:0000313" key="2">
    <source>
        <dbReference type="EMBL" id="KAG6663162.1"/>
    </source>
</evidence>
<organism evidence="2 3">
    <name type="scientific">Carya illinoinensis</name>
    <name type="common">Pecan</name>
    <dbReference type="NCBI Taxonomy" id="32201"/>
    <lineage>
        <taxon>Eukaryota</taxon>
        <taxon>Viridiplantae</taxon>
        <taxon>Streptophyta</taxon>
        <taxon>Embryophyta</taxon>
        <taxon>Tracheophyta</taxon>
        <taxon>Spermatophyta</taxon>
        <taxon>Magnoliopsida</taxon>
        <taxon>eudicotyledons</taxon>
        <taxon>Gunneridae</taxon>
        <taxon>Pentapetalae</taxon>
        <taxon>rosids</taxon>
        <taxon>fabids</taxon>
        <taxon>Fagales</taxon>
        <taxon>Juglandaceae</taxon>
        <taxon>Carya</taxon>
    </lineage>
</organism>
<keyword evidence="1" id="KW-0808">Transferase</keyword>
<dbReference type="SMR" id="A0A8T1RAQ3"/>
<dbReference type="PANTHER" id="PTHR31896:SF43">
    <property type="entry name" value="PROTEIN ENHANCED PSEUDOMONAS SUSCEPTIBILITY 1"/>
    <property type="match status" value="1"/>
</dbReference>
<keyword evidence="3" id="KW-1185">Reference proteome</keyword>
<dbReference type="AlphaFoldDB" id="A0A8T1RAQ3"/>
<evidence type="ECO:0000256" key="1">
    <source>
        <dbReference type="ARBA" id="ARBA00022679"/>
    </source>
</evidence>
<dbReference type="EMBL" id="CM031810">
    <property type="protein sequence ID" value="KAG6663162.1"/>
    <property type="molecule type" value="Genomic_DNA"/>
</dbReference>
<dbReference type="Pfam" id="PF02458">
    <property type="entry name" value="Transferase"/>
    <property type="match status" value="1"/>
</dbReference>